<evidence type="ECO:0000256" key="1">
    <source>
        <dbReference type="ARBA" id="ARBA00023122"/>
    </source>
</evidence>
<dbReference type="InterPro" id="IPR000644">
    <property type="entry name" value="CBS_dom"/>
</dbReference>
<accession>A0A3N0E6R2</accession>
<dbReference type="PANTHER" id="PTHR43080:SF2">
    <property type="entry name" value="CBS DOMAIN-CONTAINING PROTEIN"/>
    <property type="match status" value="1"/>
</dbReference>
<keyword evidence="5" id="KW-1185">Reference proteome</keyword>
<name>A0A3N0E6R2_9ACTN</name>
<evidence type="ECO:0000256" key="2">
    <source>
        <dbReference type="PROSITE-ProRule" id="PRU00703"/>
    </source>
</evidence>
<dbReference type="PANTHER" id="PTHR43080">
    <property type="entry name" value="CBS DOMAIN-CONTAINING PROTEIN CBSX3, MITOCHONDRIAL"/>
    <property type="match status" value="1"/>
</dbReference>
<comment type="caution">
    <text evidence="4">The sequence shown here is derived from an EMBL/GenBank/DDBJ whole genome shotgun (WGS) entry which is preliminary data.</text>
</comment>
<dbReference type="SUPFAM" id="SSF54631">
    <property type="entry name" value="CBS-domain pair"/>
    <property type="match status" value="1"/>
</dbReference>
<dbReference type="CDD" id="cd04622">
    <property type="entry name" value="CBS_pair_HRP1_like"/>
    <property type="match status" value="1"/>
</dbReference>
<proteinExistence type="predicted"/>
<sequence>MTSAAEIMHQGAECVDENESLNVAARKMRDLGVGALPICGTDRRLHGILTDRDIVIKCLAEDKNPAECNASEMASGKPFYVDADTEVDAVLQQMMEHRVKRMPVIRDHQLVGIISESDLARHLPEEKLTQLVESIKSGPADQLS</sequence>
<dbReference type="OrthoDB" id="9789996at2"/>
<evidence type="ECO:0000313" key="5">
    <source>
        <dbReference type="Proteomes" id="UP000269198"/>
    </source>
</evidence>
<evidence type="ECO:0000259" key="3">
    <source>
        <dbReference type="PROSITE" id="PS51371"/>
    </source>
</evidence>
<dbReference type="EMBL" id="RJMB01000016">
    <property type="protein sequence ID" value="RNL83526.1"/>
    <property type="molecule type" value="Genomic_DNA"/>
</dbReference>
<feature type="domain" description="CBS" evidence="3">
    <location>
        <begin position="8"/>
        <end position="67"/>
    </location>
</feature>
<dbReference type="PROSITE" id="PS51371">
    <property type="entry name" value="CBS"/>
    <property type="match status" value="2"/>
</dbReference>
<reference evidence="4 5" key="1">
    <citation type="submission" date="2018-11" db="EMBL/GenBank/DDBJ databases">
        <title>The genome draft of YIM 96095.</title>
        <authorList>
            <person name="Tang S.-K."/>
            <person name="Chunyu W.-X."/>
            <person name="Feng Y.-Z."/>
        </authorList>
    </citation>
    <scope>NUCLEOTIDE SEQUENCE [LARGE SCALE GENOMIC DNA]</scope>
    <source>
        <strain evidence="4 5">YIM 96095</strain>
    </source>
</reference>
<dbReference type="InterPro" id="IPR046342">
    <property type="entry name" value="CBS_dom_sf"/>
</dbReference>
<evidence type="ECO:0000313" key="4">
    <source>
        <dbReference type="EMBL" id="RNL83526.1"/>
    </source>
</evidence>
<dbReference type="AlphaFoldDB" id="A0A3N0E6R2"/>
<gene>
    <name evidence="4" type="ORF">EFW17_16160</name>
</gene>
<dbReference type="SMART" id="SM00116">
    <property type="entry name" value="CBS"/>
    <property type="match status" value="2"/>
</dbReference>
<feature type="domain" description="CBS" evidence="3">
    <location>
        <begin position="73"/>
        <end position="131"/>
    </location>
</feature>
<dbReference type="RefSeq" id="WP_123202233.1">
    <property type="nucleotide sequence ID" value="NZ_RJMB01000016.1"/>
</dbReference>
<protein>
    <submittedName>
        <fullName evidence="4">CBS domain-containing protein</fullName>
    </submittedName>
</protein>
<organism evidence="4 5">
    <name type="scientific">Halostreptopolyspora alba</name>
    <dbReference type="NCBI Taxonomy" id="2487137"/>
    <lineage>
        <taxon>Bacteria</taxon>
        <taxon>Bacillati</taxon>
        <taxon>Actinomycetota</taxon>
        <taxon>Actinomycetes</taxon>
        <taxon>Streptosporangiales</taxon>
        <taxon>Nocardiopsidaceae</taxon>
        <taxon>Halostreptopolyspora</taxon>
    </lineage>
</organism>
<keyword evidence="1 2" id="KW-0129">CBS domain</keyword>
<dbReference type="Gene3D" id="3.10.580.10">
    <property type="entry name" value="CBS-domain"/>
    <property type="match status" value="1"/>
</dbReference>
<dbReference type="InterPro" id="IPR051257">
    <property type="entry name" value="Diverse_CBS-Domain"/>
</dbReference>
<dbReference type="Pfam" id="PF00571">
    <property type="entry name" value="CBS"/>
    <property type="match status" value="2"/>
</dbReference>
<dbReference type="Proteomes" id="UP000269198">
    <property type="component" value="Unassembled WGS sequence"/>
</dbReference>